<dbReference type="EMBL" id="JBIATK010000015">
    <property type="protein sequence ID" value="MFF4027556.1"/>
    <property type="molecule type" value="Genomic_DNA"/>
</dbReference>
<name>A0ABW6TN53_9NOCA</name>
<dbReference type="Proteomes" id="UP001602089">
    <property type="component" value="Unassembled WGS sequence"/>
</dbReference>
<reference evidence="2 3" key="1">
    <citation type="submission" date="2024-10" db="EMBL/GenBank/DDBJ databases">
        <title>The Natural Products Discovery Center: Release of the First 8490 Sequenced Strains for Exploring Actinobacteria Biosynthetic Diversity.</title>
        <authorList>
            <person name="Kalkreuter E."/>
            <person name="Kautsar S.A."/>
            <person name="Yang D."/>
            <person name="Bader C.D."/>
            <person name="Teijaro C.N."/>
            <person name="Fluegel L."/>
            <person name="Davis C.M."/>
            <person name="Simpson J.R."/>
            <person name="Lauterbach L."/>
            <person name="Steele A.D."/>
            <person name="Gui C."/>
            <person name="Meng S."/>
            <person name="Li G."/>
            <person name="Viehrig K."/>
            <person name="Ye F."/>
            <person name="Su P."/>
            <person name="Kiefer A.F."/>
            <person name="Nichols A."/>
            <person name="Cepeda A.J."/>
            <person name="Yan W."/>
            <person name="Fan B."/>
            <person name="Jiang Y."/>
            <person name="Adhikari A."/>
            <person name="Zheng C.-J."/>
            <person name="Schuster L."/>
            <person name="Cowan T.M."/>
            <person name="Smanski M.J."/>
            <person name="Chevrette M.G."/>
            <person name="De Carvalho L.P.S."/>
            <person name="Shen B."/>
        </authorList>
    </citation>
    <scope>NUCLEOTIDE SEQUENCE [LARGE SCALE GENOMIC DNA]</scope>
    <source>
        <strain evidence="2 3">NPDC001867</strain>
    </source>
</reference>
<keyword evidence="3" id="KW-1185">Reference proteome</keyword>
<accession>A0ABW6TN53</accession>
<comment type="caution">
    <text evidence="2">The sequence shown here is derived from an EMBL/GenBank/DDBJ whole genome shotgun (WGS) entry which is preliminary data.</text>
</comment>
<dbReference type="InterPro" id="IPR046537">
    <property type="entry name" value="DUF6602"/>
</dbReference>
<evidence type="ECO:0000313" key="3">
    <source>
        <dbReference type="Proteomes" id="UP001602089"/>
    </source>
</evidence>
<evidence type="ECO:0000313" key="2">
    <source>
        <dbReference type="EMBL" id="MFF4027556.1"/>
    </source>
</evidence>
<evidence type="ECO:0000259" key="1">
    <source>
        <dbReference type="Pfam" id="PF20247"/>
    </source>
</evidence>
<proteinExistence type="predicted"/>
<protein>
    <submittedName>
        <fullName evidence="2">DUF6602 domain-containing protein</fullName>
    </submittedName>
</protein>
<feature type="domain" description="DUF6602" evidence="1">
    <location>
        <begin position="7"/>
        <end position="68"/>
    </location>
</feature>
<gene>
    <name evidence="2" type="ORF">ACFYY5_32390</name>
</gene>
<dbReference type="Pfam" id="PF20247">
    <property type="entry name" value="DUF6602"/>
    <property type="match status" value="1"/>
</dbReference>
<organism evidence="2 3">
    <name type="scientific">Nocardia elegans</name>
    <dbReference type="NCBI Taxonomy" id="300029"/>
    <lineage>
        <taxon>Bacteria</taxon>
        <taxon>Bacillati</taxon>
        <taxon>Actinomycetota</taxon>
        <taxon>Actinomycetes</taxon>
        <taxon>Mycobacteriales</taxon>
        <taxon>Nocardiaceae</taxon>
        <taxon>Nocardia</taxon>
    </lineage>
</organism>
<sequence length="126" mass="13580">MEELAKARTSIQHNGSWGAMAEAPVRKVLPAHLPRQYDIEQDGVYDAYGDVGGQIDVVIDVAEHPFSYSADEPSPTSCMALPQSEKSSQLWGLANCRRVSNQRKSSNGADASTVRLAQITHSIPGG</sequence>
<dbReference type="RefSeq" id="WP_195021896.1">
    <property type="nucleotide sequence ID" value="NZ_JADLPS010000001.1"/>
</dbReference>